<evidence type="ECO:0000256" key="5">
    <source>
        <dbReference type="ARBA" id="ARBA00022729"/>
    </source>
</evidence>
<feature type="region of interest" description="Disordered" evidence="9">
    <location>
        <begin position="67"/>
        <end position="129"/>
    </location>
</feature>
<keyword evidence="3" id="KW-0597">Phosphoprotein</keyword>
<organism evidence="12 13">
    <name type="scientific">Chelonia mydas</name>
    <name type="common">Green sea-turtle</name>
    <name type="synonym">Chelonia agassizi</name>
    <dbReference type="NCBI Taxonomy" id="8469"/>
    <lineage>
        <taxon>Eukaryota</taxon>
        <taxon>Metazoa</taxon>
        <taxon>Chordata</taxon>
        <taxon>Craniata</taxon>
        <taxon>Vertebrata</taxon>
        <taxon>Euteleostomi</taxon>
        <taxon>Archelosauria</taxon>
        <taxon>Testudinata</taxon>
        <taxon>Testudines</taxon>
        <taxon>Cryptodira</taxon>
        <taxon>Durocryptodira</taxon>
        <taxon>Americhelydia</taxon>
        <taxon>Chelonioidea</taxon>
        <taxon>Cheloniidae</taxon>
        <taxon>Chelonia</taxon>
    </lineage>
</organism>
<name>M7B0U5_CHEMY</name>
<accession>M7B0U5</accession>
<protein>
    <submittedName>
        <fullName evidence="12">Collectrin</fullName>
    </submittedName>
</protein>
<dbReference type="GO" id="GO:0005886">
    <property type="term" value="C:plasma membrane"/>
    <property type="evidence" value="ECO:0007669"/>
    <property type="project" value="UniProtKB-SubCell"/>
</dbReference>
<evidence type="ECO:0000256" key="10">
    <source>
        <dbReference type="SAM" id="Phobius"/>
    </source>
</evidence>
<evidence type="ECO:0000256" key="9">
    <source>
        <dbReference type="SAM" id="MobiDB-lite"/>
    </source>
</evidence>
<feature type="transmembrane region" description="Helical" evidence="10">
    <location>
        <begin position="234"/>
        <end position="257"/>
    </location>
</feature>
<evidence type="ECO:0000256" key="3">
    <source>
        <dbReference type="ARBA" id="ARBA00022553"/>
    </source>
</evidence>
<dbReference type="eggNOG" id="ENOG502RWVW">
    <property type="taxonomic scope" value="Eukaryota"/>
</dbReference>
<keyword evidence="8" id="KW-0325">Glycoprotein</keyword>
<dbReference type="GO" id="GO:0051957">
    <property type="term" value="P:positive regulation of amino acid transport"/>
    <property type="evidence" value="ECO:0007669"/>
    <property type="project" value="TreeGrafter"/>
</dbReference>
<keyword evidence="7 10" id="KW-0472">Membrane</keyword>
<keyword evidence="5" id="KW-0732">Signal</keyword>
<keyword evidence="13" id="KW-1185">Reference proteome</keyword>
<dbReference type="Pfam" id="PF16959">
    <property type="entry name" value="Collectrin"/>
    <property type="match status" value="1"/>
</dbReference>
<evidence type="ECO:0000256" key="6">
    <source>
        <dbReference type="ARBA" id="ARBA00022989"/>
    </source>
</evidence>
<gene>
    <name evidence="12" type="ORF">UY3_17282</name>
</gene>
<dbReference type="STRING" id="8469.M7B0U5"/>
<evidence type="ECO:0000256" key="4">
    <source>
        <dbReference type="ARBA" id="ARBA00022692"/>
    </source>
</evidence>
<dbReference type="PANTHER" id="PTHR46884">
    <property type="entry name" value="COLLECTRIN"/>
    <property type="match status" value="1"/>
</dbReference>
<comment type="subcellular location">
    <subcellularLocation>
        <location evidence="1">Cell membrane</location>
        <topology evidence="1">Single-pass type I membrane protein</topology>
    </subcellularLocation>
</comment>
<evidence type="ECO:0000256" key="2">
    <source>
        <dbReference type="ARBA" id="ARBA00022475"/>
    </source>
</evidence>
<evidence type="ECO:0000256" key="8">
    <source>
        <dbReference type="ARBA" id="ARBA00023180"/>
    </source>
</evidence>
<dbReference type="GO" id="GO:0070062">
    <property type="term" value="C:extracellular exosome"/>
    <property type="evidence" value="ECO:0007669"/>
    <property type="project" value="TreeGrafter"/>
</dbReference>
<evidence type="ECO:0000256" key="7">
    <source>
        <dbReference type="ARBA" id="ARBA00023136"/>
    </source>
</evidence>
<proteinExistence type="predicted"/>
<dbReference type="InterPro" id="IPR031588">
    <property type="entry name" value="Collectrin_dom"/>
</dbReference>
<dbReference type="InterPro" id="IPR042944">
    <property type="entry name" value="Collectrin"/>
</dbReference>
<reference evidence="13" key="1">
    <citation type="journal article" date="2013" name="Nat. Genet.">
        <title>The draft genomes of soft-shell turtle and green sea turtle yield insights into the development and evolution of the turtle-specific body plan.</title>
        <authorList>
            <person name="Wang Z."/>
            <person name="Pascual-Anaya J."/>
            <person name="Zadissa A."/>
            <person name="Li W."/>
            <person name="Niimura Y."/>
            <person name="Huang Z."/>
            <person name="Li C."/>
            <person name="White S."/>
            <person name="Xiong Z."/>
            <person name="Fang D."/>
            <person name="Wang B."/>
            <person name="Ming Y."/>
            <person name="Chen Y."/>
            <person name="Zheng Y."/>
            <person name="Kuraku S."/>
            <person name="Pignatelli M."/>
            <person name="Herrero J."/>
            <person name="Beal K."/>
            <person name="Nozawa M."/>
            <person name="Li Q."/>
            <person name="Wang J."/>
            <person name="Zhang H."/>
            <person name="Yu L."/>
            <person name="Shigenobu S."/>
            <person name="Wang J."/>
            <person name="Liu J."/>
            <person name="Flicek P."/>
            <person name="Searle S."/>
            <person name="Wang J."/>
            <person name="Kuratani S."/>
            <person name="Yin Y."/>
            <person name="Aken B."/>
            <person name="Zhang G."/>
            <person name="Irie N."/>
        </authorList>
    </citation>
    <scope>NUCLEOTIDE SEQUENCE [LARGE SCALE GENOMIC DNA]</scope>
</reference>
<keyword evidence="2" id="KW-1003">Cell membrane</keyword>
<dbReference type="AlphaFoldDB" id="M7B0U5"/>
<sequence>MHIVGGVVTSDELLPAGDMPGMQVKNTCSRQWWLLQCEDIPTKKQLRKAPGTPDRFVYLPHPQVRPLMAHTGSRSHPPTPMARERRAAATGSSDRPNLRTRQVRPTAAPTGRGSPLHANGGCGKQRGPRDVLAALPTAPIGLERRTVASGSRDRQTCGRSRISNVLLCNMTERVSFWFVVTDSAKNVTTVPGSEVEAAIRMNRNRINSAFLLTDNTLQFLKISSTLSPPIEPTVPVWLIVFSVVLCLVVAGILFLVVSGIRQRKKNNNESVEIGDLEDKCDTPVTTENGIPCDILDLKAGQINGVYAADDEQFTPL</sequence>
<dbReference type="PANTHER" id="PTHR46884:SF1">
    <property type="entry name" value="COLLECTRIN"/>
    <property type="match status" value="1"/>
</dbReference>
<evidence type="ECO:0000259" key="11">
    <source>
        <dbReference type="PROSITE" id="PS52010"/>
    </source>
</evidence>
<keyword evidence="4 10" id="KW-0812">Transmembrane</keyword>
<keyword evidence="6 10" id="KW-1133">Transmembrane helix</keyword>
<evidence type="ECO:0000313" key="13">
    <source>
        <dbReference type="Proteomes" id="UP000031443"/>
    </source>
</evidence>
<dbReference type="PROSITE" id="PS52010">
    <property type="entry name" value="COLLECTRIN_LIKE"/>
    <property type="match status" value="1"/>
</dbReference>
<dbReference type="Proteomes" id="UP000031443">
    <property type="component" value="Unassembled WGS sequence"/>
</dbReference>
<evidence type="ECO:0000313" key="12">
    <source>
        <dbReference type="EMBL" id="EMP25693.1"/>
    </source>
</evidence>
<evidence type="ECO:0000256" key="1">
    <source>
        <dbReference type="ARBA" id="ARBA00004251"/>
    </source>
</evidence>
<feature type="domain" description="Collectrin-like" evidence="11">
    <location>
        <begin position="108"/>
        <end position="316"/>
    </location>
</feature>
<dbReference type="EMBL" id="KB587548">
    <property type="protein sequence ID" value="EMP25693.1"/>
    <property type="molecule type" value="Genomic_DNA"/>
</dbReference>